<name>A0A6I6JQL0_9BACT</name>
<organism evidence="2 3">
    <name type="scientific">Maribellus comscasis</name>
    <dbReference type="NCBI Taxonomy" id="2681766"/>
    <lineage>
        <taxon>Bacteria</taxon>
        <taxon>Pseudomonadati</taxon>
        <taxon>Bacteroidota</taxon>
        <taxon>Bacteroidia</taxon>
        <taxon>Marinilabiliales</taxon>
        <taxon>Prolixibacteraceae</taxon>
        <taxon>Maribellus</taxon>
    </lineage>
</organism>
<dbReference type="Proteomes" id="UP000428260">
    <property type="component" value="Chromosome"/>
</dbReference>
<keyword evidence="1" id="KW-1133">Transmembrane helix</keyword>
<feature type="transmembrane region" description="Helical" evidence="1">
    <location>
        <begin position="41"/>
        <end position="58"/>
    </location>
</feature>
<keyword evidence="1" id="KW-0812">Transmembrane</keyword>
<keyword evidence="3" id="KW-1185">Reference proteome</keyword>
<proteinExistence type="predicted"/>
<evidence type="ECO:0000313" key="3">
    <source>
        <dbReference type="Proteomes" id="UP000428260"/>
    </source>
</evidence>
<accession>A0A6I6JQL0</accession>
<dbReference type="RefSeq" id="WP_158867280.1">
    <property type="nucleotide sequence ID" value="NZ_CP046401.1"/>
</dbReference>
<dbReference type="EMBL" id="CP046401">
    <property type="protein sequence ID" value="QGY44711.1"/>
    <property type="molecule type" value="Genomic_DNA"/>
</dbReference>
<evidence type="ECO:0000313" key="2">
    <source>
        <dbReference type="EMBL" id="QGY44711.1"/>
    </source>
</evidence>
<feature type="transmembrane region" description="Helical" evidence="1">
    <location>
        <begin position="12"/>
        <end position="35"/>
    </location>
</feature>
<keyword evidence="1" id="KW-0472">Membrane</keyword>
<protein>
    <submittedName>
        <fullName evidence="2">Uncharacterized protein</fullName>
    </submittedName>
</protein>
<dbReference type="AlphaFoldDB" id="A0A6I6JQL0"/>
<dbReference type="KEGG" id="mcos:GM418_13855"/>
<reference evidence="2 3" key="1">
    <citation type="submission" date="2019-11" db="EMBL/GenBank/DDBJ databases">
        <authorList>
            <person name="Zheng R.K."/>
            <person name="Sun C.M."/>
        </authorList>
    </citation>
    <scope>NUCLEOTIDE SEQUENCE [LARGE SCALE GENOMIC DNA]</scope>
    <source>
        <strain evidence="2 3">WC007</strain>
    </source>
</reference>
<gene>
    <name evidence="2" type="ORF">GM418_13855</name>
</gene>
<evidence type="ECO:0000256" key="1">
    <source>
        <dbReference type="SAM" id="Phobius"/>
    </source>
</evidence>
<sequence length="222" mass="25411">MNHKIIKKIRRGLSLFLLSGGGIIIVFVAKQAFVIKEWNTIAASLAVVTALITVYISLKSTWKTEDEQEPELILKWDFESSVIVNLEIENIGGGSAYDVAIEWSKALKHATNKPISFGVIPCLPKNQKLKTIVTSQPEIWKNAKEYGESNDSFSGIIKFKRRKNSRRFEKQDFVLSLGFKRFRIDYETTEQEYYSQGKKIVSELTDINENLSRIIEESMKNK</sequence>